<evidence type="ECO:0000256" key="1">
    <source>
        <dbReference type="SAM" id="MobiDB-lite"/>
    </source>
</evidence>
<keyword evidence="2" id="KW-1185">Reference proteome</keyword>
<organism evidence="2 3">
    <name type="scientific">Macrostomum lignano</name>
    <dbReference type="NCBI Taxonomy" id="282301"/>
    <lineage>
        <taxon>Eukaryota</taxon>
        <taxon>Metazoa</taxon>
        <taxon>Spiralia</taxon>
        <taxon>Lophotrochozoa</taxon>
        <taxon>Platyhelminthes</taxon>
        <taxon>Rhabditophora</taxon>
        <taxon>Macrostomorpha</taxon>
        <taxon>Macrostomida</taxon>
        <taxon>Macrostomidae</taxon>
        <taxon>Macrostomum</taxon>
    </lineage>
</organism>
<feature type="compositionally biased region" description="Low complexity" evidence="1">
    <location>
        <begin position="12"/>
        <end position="28"/>
    </location>
</feature>
<feature type="region of interest" description="Disordered" evidence="1">
    <location>
        <begin position="1"/>
        <end position="30"/>
    </location>
</feature>
<evidence type="ECO:0000313" key="2">
    <source>
        <dbReference type="Proteomes" id="UP000095280"/>
    </source>
</evidence>
<accession>A0A1I8FNK7</accession>
<dbReference type="WBParaSite" id="maker-unitig_42185-snap-gene-0.2-mRNA-1">
    <property type="protein sequence ID" value="maker-unitig_42185-snap-gene-0.2-mRNA-1"/>
    <property type="gene ID" value="maker-unitig_42185-snap-gene-0.2"/>
</dbReference>
<dbReference type="AlphaFoldDB" id="A0A1I8FNK7"/>
<proteinExistence type="predicted"/>
<feature type="compositionally biased region" description="Basic and acidic residues" evidence="1">
    <location>
        <begin position="1"/>
        <end position="10"/>
    </location>
</feature>
<sequence length="141" mass="15073">HCTKPREFSLDRANSSASEKSSQRSAQRVPPAPMLRSAILVCLAAAICTNQQMVVASQTPEYVVTTILLEAFATQDINGRWNRLLPDDCITELAGRLGFRGHPTSSRTDATAATTTPPAAGMASIGEVYDKRADFAAAPSH</sequence>
<evidence type="ECO:0000313" key="3">
    <source>
        <dbReference type="WBParaSite" id="maker-unitig_42185-snap-gene-0.2-mRNA-1"/>
    </source>
</evidence>
<name>A0A1I8FNK7_9PLAT</name>
<protein>
    <submittedName>
        <fullName evidence="3">Inhibitor_I29 domain-containing protein</fullName>
    </submittedName>
</protein>
<dbReference type="Proteomes" id="UP000095280">
    <property type="component" value="Unplaced"/>
</dbReference>
<reference evidence="3" key="1">
    <citation type="submission" date="2016-11" db="UniProtKB">
        <authorList>
            <consortium name="WormBaseParasite"/>
        </authorList>
    </citation>
    <scope>IDENTIFICATION</scope>
</reference>